<dbReference type="EMBL" id="CAGI01000185">
    <property type="protein sequence ID" value="CCF53710.1"/>
    <property type="molecule type" value="Genomic_DNA"/>
</dbReference>
<dbReference type="InterPro" id="IPR013103">
    <property type="entry name" value="RVT_2"/>
</dbReference>
<comment type="caution">
    <text evidence="2">The sequence shown here is derived from an EMBL/GenBank/DDBJ whole genome shotgun (WGS) entry which is preliminary data.</text>
</comment>
<keyword evidence="3" id="KW-1185">Reference proteome</keyword>
<dbReference type="HOGENOM" id="CLU_001650_17_2_1"/>
<organism evidence="2 3">
    <name type="scientific">Ustilago hordei</name>
    <name type="common">Barley covered smut fungus</name>
    <dbReference type="NCBI Taxonomy" id="120017"/>
    <lineage>
        <taxon>Eukaryota</taxon>
        <taxon>Fungi</taxon>
        <taxon>Dikarya</taxon>
        <taxon>Basidiomycota</taxon>
        <taxon>Ustilaginomycotina</taxon>
        <taxon>Ustilaginomycetes</taxon>
        <taxon>Ustilaginales</taxon>
        <taxon>Ustilaginaceae</taxon>
        <taxon>Ustilago</taxon>
    </lineage>
</organism>
<gene>
    <name evidence="2" type="ORF">UHOR_00038</name>
</gene>
<evidence type="ECO:0000313" key="2">
    <source>
        <dbReference type="EMBL" id="CCF53710.1"/>
    </source>
</evidence>
<feature type="domain" description="Reverse transcriptase Ty1/copia-type" evidence="1">
    <location>
        <begin position="8"/>
        <end position="108"/>
    </location>
</feature>
<evidence type="ECO:0000259" key="1">
    <source>
        <dbReference type="Pfam" id="PF07727"/>
    </source>
</evidence>
<dbReference type="eggNOG" id="KOG0017">
    <property type="taxonomic scope" value="Eukaryota"/>
</dbReference>
<protein>
    <recommendedName>
        <fullName evidence="1">Reverse transcriptase Ty1/copia-type domain-containing protein</fullName>
    </recommendedName>
</protein>
<accession>I2G3G7</accession>
<dbReference type="AlphaFoldDB" id="I2G3G7"/>
<name>I2G3G7_USTHO</name>
<dbReference type="Proteomes" id="UP000006174">
    <property type="component" value="Unassembled WGS sequence"/>
</dbReference>
<dbReference type="OrthoDB" id="3344688at2759"/>
<dbReference type="Pfam" id="PF07727">
    <property type="entry name" value="RVT_2"/>
    <property type="match status" value="1"/>
</dbReference>
<sequence>MEGLESMNIWRIVNMPANVHWVDSKLVLNVKMDANGTPYKFKAQFCAQGFSQREGVDYMEIFTPIVPHNAICAVLVITAKFDWEINSIDIKQVYLNANLEHYIYLKPPKE</sequence>
<dbReference type="STRING" id="1128400.I2G3G7"/>
<evidence type="ECO:0000313" key="3">
    <source>
        <dbReference type="Proteomes" id="UP000006174"/>
    </source>
</evidence>
<proteinExistence type="predicted"/>
<reference evidence="2 3" key="1">
    <citation type="journal article" date="2012" name="Plant Cell">
        <title>Genome comparison of barley and maize smut fungi reveals targeted loss of RNA silencing components and species-specific presence of transposable elements.</title>
        <authorList>
            <person name="Laurie J.D."/>
            <person name="Ali S."/>
            <person name="Linning R."/>
            <person name="Mannhaupt G."/>
            <person name="Wong P."/>
            <person name="Gueldener U."/>
            <person name="Muensterkoetter M."/>
            <person name="Moore R."/>
            <person name="Kahmann R."/>
            <person name="Bakkeren G."/>
            <person name="Schirawski J."/>
        </authorList>
    </citation>
    <scope>NUCLEOTIDE SEQUENCE [LARGE SCALE GENOMIC DNA]</scope>
    <source>
        <strain evidence="3">Uh4875-4</strain>
    </source>
</reference>